<dbReference type="AlphaFoldDB" id="A0ABD5RYV6"/>
<dbReference type="InterPro" id="IPR013766">
    <property type="entry name" value="Thioredoxin_domain"/>
</dbReference>
<name>A0ABD5RYV6_9EURY</name>
<evidence type="ECO:0000256" key="11">
    <source>
        <dbReference type="PIRSR" id="PIRSR000239-1"/>
    </source>
</evidence>
<gene>
    <name evidence="13" type="primary">bcp</name>
    <name evidence="13" type="ORF">ACFQE1_07410</name>
</gene>
<dbReference type="FunFam" id="3.40.30.10:FF:000007">
    <property type="entry name" value="Thioredoxin-dependent thiol peroxidase"/>
    <property type="match status" value="1"/>
</dbReference>
<comment type="catalytic activity">
    <reaction evidence="10">
        <text>a hydroperoxide + [thioredoxin]-dithiol = an alcohol + [thioredoxin]-disulfide + H2O</text>
        <dbReference type="Rhea" id="RHEA:62620"/>
        <dbReference type="Rhea" id="RHEA-COMP:10698"/>
        <dbReference type="Rhea" id="RHEA-COMP:10700"/>
        <dbReference type="ChEBI" id="CHEBI:15377"/>
        <dbReference type="ChEBI" id="CHEBI:29950"/>
        <dbReference type="ChEBI" id="CHEBI:30879"/>
        <dbReference type="ChEBI" id="CHEBI:35924"/>
        <dbReference type="ChEBI" id="CHEBI:50058"/>
        <dbReference type="EC" id="1.11.1.24"/>
    </reaction>
</comment>
<comment type="caution">
    <text evidence="13">The sequence shown here is derived from an EMBL/GenBank/DDBJ whole genome shotgun (WGS) entry which is preliminary data.</text>
</comment>
<dbReference type="CDD" id="cd03017">
    <property type="entry name" value="PRX_BCP"/>
    <property type="match status" value="1"/>
</dbReference>
<evidence type="ECO:0000313" key="13">
    <source>
        <dbReference type="EMBL" id="MFC6724203.1"/>
    </source>
</evidence>
<dbReference type="Pfam" id="PF00578">
    <property type="entry name" value="AhpC-TSA"/>
    <property type="match status" value="1"/>
</dbReference>
<keyword evidence="3 13" id="KW-0575">Peroxidase</keyword>
<evidence type="ECO:0000256" key="3">
    <source>
        <dbReference type="ARBA" id="ARBA00022559"/>
    </source>
</evidence>
<keyword evidence="7" id="KW-0676">Redox-active center</keyword>
<feature type="active site" description="Cysteine sulfenic acid (-SOH) intermediate; for peroxidase activity" evidence="11">
    <location>
        <position position="44"/>
    </location>
</feature>
<dbReference type="Gene3D" id="3.40.30.10">
    <property type="entry name" value="Glutaredoxin"/>
    <property type="match status" value="1"/>
</dbReference>
<dbReference type="Proteomes" id="UP001596328">
    <property type="component" value="Unassembled WGS sequence"/>
</dbReference>
<keyword evidence="4" id="KW-0049">Antioxidant</keyword>
<proteinExistence type="inferred from homology"/>
<keyword evidence="5 13" id="KW-0560">Oxidoreductase</keyword>
<dbReference type="InterPro" id="IPR050924">
    <property type="entry name" value="Peroxiredoxin_BCP/PrxQ"/>
</dbReference>
<accession>A0ABD5RYV6</accession>
<keyword evidence="6" id="KW-1015">Disulfide bond</keyword>
<dbReference type="NCBIfam" id="NF006960">
    <property type="entry name" value="PRK09437.1"/>
    <property type="match status" value="1"/>
</dbReference>
<dbReference type="InterPro" id="IPR036249">
    <property type="entry name" value="Thioredoxin-like_sf"/>
</dbReference>
<protein>
    <recommendedName>
        <fullName evidence="2">thioredoxin-dependent peroxiredoxin</fullName>
        <ecNumber evidence="2">1.11.1.24</ecNumber>
    </recommendedName>
    <alternativeName>
        <fullName evidence="8">Thioredoxin peroxidase</fullName>
    </alternativeName>
</protein>
<organism evidence="13 14">
    <name type="scientific">Halobium palmae</name>
    <dbReference type="NCBI Taxonomy" id="1776492"/>
    <lineage>
        <taxon>Archaea</taxon>
        <taxon>Methanobacteriati</taxon>
        <taxon>Methanobacteriota</taxon>
        <taxon>Stenosarchaea group</taxon>
        <taxon>Halobacteria</taxon>
        <taxon>Halobacteriales</taxon>
        <taxon>Haloferacaceae</taxon>
        <taxon>Halobium</taxon>
    </lineage>
</organism>
<dbReference type="PROSITE" id="PS51352">
    <property type="entry name" value="THIOREDOXIN_2"/>
    <property type="match status" value="1"/>
</dbReference>
<keyword evidence="14" id="KW-1185">Reference proteome</keyword>
<evidence type="ECO:0000259" key="12">
    <source>
        <dbReference type="PROSITE" id="PS51352"/>
    </source>
</evidence>
<evidence type="ECO:0000256" key="8">
    <source>
        <dbReference type="ARBA" id="ARBA00032824"/>
    </source>
</evidence>
<dbReference type="PANTHER" id="PTHR42801">
    <property type="entry name" value="THIOREDOXIN-DEPENDENT PEROXIDE REDUCTASE"/>
    <property type="match status" value="1"/>
</dbReference>
<evidence type="ECO:0000256" key="6">
    <source>
        <dbReference type="ARBA" id="ARBA00023157"/>
    </source>
</evidence>
<dbReference type="InterPro" id="IPR024706">
    <property type="entry name" value="Peroxiredoxin_AhpC-typ"/>
</dbReference>
<comment type="subunit">
    <text evidence="1">Monomer.</text>
</comment>
<evidence type="ECO:0000256" key="2">
    <source>
        <dbReference type="ARBA" id="ARBA00013017"/>
    </source>
</evidence>
<reference evidence="13 14" key="1">
    <citation type="journal article" date="2019" name="Int. J. Syst. Evol. Microbiol.">
        <title>The Global Catalogue of Microorganisms (GCM) 10K type strain sequencing project: providing services to taxonomists for standard genome sequencing and annotation.</title>
        <authorList>
            <consortium name="The Broad Institute Genomics Platform"/>
            <consortium name="The Broad Institute Genome Sequencing Center for Infectious Disease"/>
            <person name="Wu L."/>
            <person name="Ma J."/>
        </authorList>
    </citation>
    <scope>NUCLEOTIDE SEQUENCE [LARGE SCALE GENOMIC DNA]</scope>
    <source>
        <strain evidence="13 14">NBRC 111368</strain>
    </source>
</reference>
<feature type="domain" description="Thioredoxin" evidence="12">
    <location>
        <begin position="2"/>
        <end position="151"/>
    </location>
</feature>
<evidence type="ECO:0000256" key="7">
    <source>
        <dbReference type="ARBA" id="ARBA00023284"/>
    </source>
</evidence>
<dbReference type="PIRSF" id="PIRSF000239">
    <property type="entry name" value="AHPC"/>
    <property type="match status" value="1"/>
</dbReference>
<evidence type="ECO:0000256" key="10">
    <source>
        <dbReference type="ARBA" id="ARBA00049091"/>
    </source>
</evidence>
<dbReference type="PANTHER" id="PTHR42801:SF4">
    <property type="entry name" value="AHPC_TSA FAMILY PROTEIN"/>
    <property type="match status" value="1"/>
</dbReference>
<dbReference type="GO" id="GO:0140824">
    <property type="term" value="F:thioredoxin-dependent peroxiredoxin activity"/>
    <property type="evidence" value="ECO:0007669"/>
    <property type="project" value="UniProtKB-EC"/>
</dbReference>
<dbReference type="EC" id="1.11.1.24" evidence="2"/>
<dbReference type="EMBL" id="JBHSWU010000121">
    <property type="protein sequence ID" value="MFC6724203.1"/>
    <property type="molecule type" value="Genomic_DNA"/>
</dbReference>
<evidence type="ECO:0000256" key="1">
    <source>
        <dbReference type="ARBA" id="ARBA00011245"/>
    </source>
</evidence>
<evidence type="ECO:0000256" key="5">
    <source>
        <dbReference type="ARBA" id="ARBA00023002"/>
    </source>
</evidence>
<evidence type="ECO:0000313" key="14">
    <source>
        <dbReference type="Proteomes" id="UP001596328"/>
    </source>
</evidence>
<dbReference type="InterPro" id="IPR000866">
    <property type="entry name" value="AhpC/TSA"/>
</dbReference>
<comment type="similarity">
    <text evidence="9">Belongs to the peroxiredoxin family. BCP/PrxQ subfamily.</text>
</comment>
<evidence type="ECO:0000256" key="9">
    <source>
        <dbReference type="ARBA" id="ARBA00038489"/>
    </source>
</evidence>
<sequence>MLSVGDTAPDFELPDQHGETVSLSDFRGDRVVVYFYPRADTPGCTTEACGFRDAIDEFEERGVQVLGISDDPVSDLEAFAEKHDLPFRLLSDESGEVASAYDSYGEKNVFGDTVEGVFRNTYVVGPEGEIVEAYEGVDPEEHAMTILKDLS</sequence>
<evidence type="ECO:0000256" key="4">
    <source>
        <dbReference type="ARBA" id="ARBA00022862"/>
    </source>
</evidence>
<dbReference type="SUPFAM" id="SSF52833">
    <property type="entry name" value="Thioredoxin-like"/>
    <property type="match status" value="1"/>
</dbReference>